<dbReference type="AlphaFoldDB" id="G5SM72"/>
<dbReference type="STRING" id="762968.HMPREF9441_00445"/>
<sequence>MKRYRNYIALCVAGICTLCTPLVSCNDDLEDGLRKDYPSPGYDDREGHVLWIVLNGASGSAVREANNDRRVENMSSMMSHALYTFNGLADTRSDTVVSNRMGRDNLFTGLLNRTSDTPDILSLLKNLDAGCRTEILASTTDFYDSYARKADDSFWGTDEQITARVVDELSAGETAPTFMAVEYNGVQLAGEQYGFVIPEGQDNAGYPTEEVLDAVSVVDRHVGQIVSALQARPDYSIENWLVVVTSPSGGVADNSGENVYEMKDRNMFAMYHNYRLGKQLLLAPSSENDLEYKYWTPLYGTENATEYAKVIDPTLFDFEFDPGDGSVPYDTVSYTVQFMVYCPKGPNNNHWNPFVSKALTANPGEGQGWQVGCDGWRVKSYAAGEVIWSQNSWSTLNDWAWHTLTAVFDFKNKKFIQYKDGRSDLHSDAPYKDLSKNLATGDRAPFTVGQKIFNSSTSGTTNYITNVQVYNVALPPEFIAKNYKLTGLDELGEDYPYWDNLIGYWPSDREEDFKSKVIPDYSKYGSVFGGINAGRSDMKLSDNAVWESGTVVDDNIKPPFANSYYQTSINLVDIPYQTFQWLGFTVPDAWGWTGIARTLPYEDLETND</sequence>
<dbReference type="Proteomes" id="UP000003598">
    <property type="component" value="Unassembled WGS sequence"/>
</dbReference>
<keyword evidence="2" id="KW-1185">Reference proteome</keyword>
<dbReference type="GO" id="GO:0005975">
    <property type="term" value="P:carbohydrate metabolic process"/>
    <property type="evidence" value="ECO:0007669"/>
    <property type="project" value="UniProtKB-ARBA"/>
</dbReference>
<dbReference type="SUPFAM" id="SSF53649">
    <property type="entry name" value="Alkaline phosphatase-like"/>
    <property type="match status" value="1"/>
</dbReference>
<dbReference type="SUPFAM" id="SSF49899">
    <property type="entry name" value="Concanavalin A-like lectins/glucanases"/>
    <property type="match status" value="1"/>
</dbReference>
<protein>
    <recommendedName>
        <fullName evidence="3">DUF4983 domain-containing protein</fullName>
    </recommendedName>
</protein>
<organism evidence="1 2">
    <name type="scientific">Paraprevotella clara YIT 11840</name>
    <dbReference type="NCBI Taxonomy" id="762968"/>
    <lineage>
        <taxon>Bacteria</taxon>
        <taxon>Pseudomonadati</taxon>
        <taxon>Bacteroidota</taxon>
        <taxon>Bacteroidia</taxon>
        <taxon>Bacteroidales</taxon>
        <taxon>Prevotellaceae</taxon>
        <taxon>Paraprevotella</taxon>
    </lineage>
</organism>
<dbReference type="eggNOG" id="COG1524">
    <property type="taxonomic scope" value="Bacteria"/>
</dbReference>
<dbReference type="Gene3D" id="3.40.720.10">
    <property type="entry name" value="Alkaline Phosphatase, subunit A"/>
    <property type="match status" value="1"/>
</dbReference>
<comment type="caution">
    <text evidence="1">The sequence shown here is derived from an EMBL/GenBank/DDBJ whole genome shotgun (WGS) entry which is preliminary data.</text>
</comment>
<proteinExistence type="predicted"/>
<name>G5SM72_9BACT</name>
<dbReference type="InterPro" id="IPR013320">
    <property type="entry name" value="ConA-like_dom_sf"/>
</dbReference>
<reference evidence="1 2" key="1">
    <citation type="submission" date="2011-03" db="EMBL/GenBank/DDBJ databases">
        <authorList>
            <person name="Weinstock G."/>
            <person name="Sodergren E."/>
            <person name="Clifton S."/>
            <person name="Fulton L."/>
            <person name="Fulton B."/>
            <person name="Courtney L."/>
            <person name="Fronick C."/>
            <person name="Harrison M."/>
            <person name="Strong C."/>
            <person name="Farmer C."/>
            <person name="Delahaunty K."/>
            <person name="Markovic C."/>
            <person name="Hall O."/>
            <person name="Minx P."/>
            <person name="Tomlinson C."/>
            <person name="Mitreva M."/>
            <person name="Hou S."/>
            <person name="Chen J."/>
            <person name="Wollam A."/>
            <person name="Pepin K.H."/>
            <person name="Johnson M."/>
            <person name="Bhonagiri V."/>
            <person name="Zhang X."/>
            <person name="Suruliraj S."/>
            <person name="Warren W."/>
            <person name="Chinwalla A."/>
            <person name="Mardis E.R."/>
            <person name="Wilson R.K."/>
        </authorList>
    </citation>
    <scope>NUCLEOTIDE SEQUENCE [LARGE SCALE GENOMIC DNA]</scope>
    <source>
        <strain evidence="1 2">YIT 11840</strain>
    </source>
</reference>
<evidence type="ECO:0000313" key="1">
    <source>
        <dbReference type="EMBL" id="EHH01630.1"/>
    </source>
</evidence>
<dbReference type="GeneID" id="93556201"/>
<accession>G5SM72</accession>
<evidence type="ECO:0000313" key="2">
    <source>
        <dbReference type="Proteomes" id="UP000003598"/>
    </source>
</evidence>
<dbReference type="OrthoDB" id="279982at2"/>
<dbReference type="GO" id="GO:0004553">
    <property type="term" value="F:hydrolase activity, hydrolyzing O-glycosyl compounds"/>
    <property type="evidence" value="ECO:0007669"/>
    <property type="project" value="UniProtKB-ARBA"/>
</dbReference>
<dbReference type="EMBL" id="AFFY01000005">
    <property type="protein sequence ID" value="EHH01630.1"/>
    <property type="molecule type" value="Genomic_DNA"/>
</dbReference>
<dbReference type="Gene3D" id="2.60.120.200">
    <property type="match status" value="1"/>
</dbReference>
<dbReference type="InterPro" id="IPR017850">
    <property type="entry name" value="Alkaline_phosphatase_core_sf"/>
</dbReference>
<evidence type="ECO:0008006" key="3">
    <source>
        <dbReference type="Google" id="ProtNLM"/>
    </source>
</evidence>
<dbReference type="HOGENOM" id="CLU_024677_0_0_10"/>
<dbReference type="PATRIC" id="fig|762968.3.peg.400"/>
<dbReference type="RefSeq" id="WP_008617365.1">
    <property type="nucleotide sequence ID" value="NZ_JH376581.1"/>
</dbReference>
<gene>
    <name evidence="1" type="ORF">HMPREF9441_00445</name>
</gene>